<dbReference type="SUPFAM" id="SSF89946">
    <property type="entry name" value="Hypothetical protein VC0424"/>
    <property type="match status" value="1"/>
</dbReference>
<gene>
    <name evidence="2" type="ORF">ACFOZ8_05765</name>
</gene>
<dbReference type="InterPro" id="IPR036701">
    <property type="entry name" value="RraB-like_sf"/>
</dbReference>
<organism evidence="2 3">
    <name type="scientific">Paenibacillus xanthanilyticus</name>
    <dbReference type="NCBI Taxonomy" id="1783531"/>
    <lineage>
        <taxon>Bacteria</taxon>
        <taxon>Bacillati</taxon>
        <taxon>Bacillota</taxon>
        <taxon>Bacilli</taxon>
        <taxon>Bacillales</taxon>
        <taxon>Paenibacillaceae</taxon>
        <taxon>Paenibacillus</taxon>
    </lineage>
</organism>
<keyword evidence="3" id="KW-1185">Reference proteome</keyword>
<dbReference type="RefSeq" id="WP_377717852.1">
    <property type="nucleotide sequence ID" value="NZ_JBHSAM010000014.1"/>
</dbReference>
<evidence type="ECO:0000313" key="2">
    <source>
        <dbReference type="EMBL" id="MFC4099164.1"/>
    </source>
</evidence>
<dbReference type="EMBL" id="JBHSAM010000014">
    <property type="protein sequence ID" value="MFC4099164.1"/>
    <property type="molecule type" value="Genomic_DNA"/>
</dbReference>
<protein>
    <submittedName>
        <fullName evidence="2">Ribonuclease E inhibitor RraB</fullName>
    </submittedName>
</protein>
<dbReference type="Gene3D" id="3.30.70.970">
    <property type="entry name" value="RraB-like"/>
    <property type="match status" value="1"/>
</dbReference>
<evidence type="ECO:0000313" key="3">
    <source>
        <dbReference type="Proteomes" id="UP001595715"/>
    </source>
</evidence>
<proteinExistence type="predicted"/>
<dbReference type="Pfam" id="PF06877">
    <property type="entry name" value="RraB"/>
    <property type="match status" value="1"/>
</dbReference>
<dbReference type="InterPro" id="IPR009671">
    <property type="entry name" value="RraB_dom"/>
</dbReference>
<feature type="domain" description="Regulator of ribonuclease activity B" evidence="1">
    <location>
        <begin position="3"/>
        <end position="97"/>
    </location>
</feature>
<accession>A0ABV8JXP1</accession>
<name>A0ABV8JXP1_9BACL</name>
<comment type="caution">
    <text evidence="2">The sequence shown here is derived from an EMBL/GenBank/DDBJ whole genome shotgun (WGS) entry which is preliminary data.</text>
</comment>
<evidence type="ECO:0000259" key="1">
    <source>
        <dbReference type="Pfam" id="PF06877"/>
    </source>
</evidence>
<sequence length="116" mass="13530">MTNRHIIHKLAQLGDRLDKPRDVHHWLYFHSAASRNQFKARVQQDGFQIVDQADQENKYRLRIARAETVELLAISDVTDFLVRTAEQHDGEYDGWETMVVKPGRFLSGLKRMLGRA</sequence>
<dbReference type="Proteomes" id="UP001595715">
    <property type="component" value="Unassembled WGS sequence"/>
</dbReference>
<reference evidence="3" key="1">
    <citation type="journal article" date="2019" name="Int. J. Syst. Evol. Microbiol.">
        <title>The Global Catalogue of Microorganisms (GCM) 10K type strain sequencing project: providing services to taxonomists for standard genome sequencing and annotation.</title>
        <authorList>
            <consortium name="The Broad Institute Genomics Platform"/>
            <consortium name="The Broad Institute Genome Sequencing Center for Infectious Disease"/>
            <person name="Wu L."/>
            <person name="Ma J."/>
        </authorList>
    </citation>
    <scope>NUCLEOTIDE SEQUENCE [LARGE SCALE GENOMIC DNA]</scope>
    <source>
        <strain evidence="3">IBRC-M 10987</strain>
    </source>
</reference>